<dbReference type="Pfam" id="PF05258">
    <property type="entry name" value="DciA"/>
    <property type="match status" value="1"/>
</dbReference>
<sequence length="152" mass="16284">MQSSPPSNPKSPPLSGPIRAAECASLASLTERSRVLEALDRKLRRPLPEPLRSQCRLADVRSGRIVFLANSSTWAAKLRLYQTALLAEARVALGASVEKFAVKVAPSLPVPPNAARPKPLSQAAAAHLRTAANSLADPELRALYLRLASFAE</sequence>
<accession>A0A411HGK1</accession>
<evidence type="ECO:0000313" key="2">
    <source>
        <dbReference type="Proteomes" id="UP000291562"/>
    </source>
</evidence>
<dbReference type="AlphaFoldDB" id="A0A411HGK1"/>
<dbReference type="OrthoDB" id="5801779at2"/>
<evidence type="ECO:0000313" key="1">
    <source>
        <dbReference type="EMBL" id="QBB69574.1"/>
    </source>
</evidence>
<proteinExistence type="predicted"/>
<dbReference type="EMBL" id="CP035704">
    <property type="protein sequence ID" value="QBB69574.1"/>
    <property type="molecule type" value="Genomic_DNA"/>
</dbReference>
<dbReference type="RefSeq" id="WP_129831831.1">
    <property type="nucleotide sequence ID" value="NZ_CP035704.1"/>
</dbReference>
<organism evidence="1 2">
    <name type="scientific">Pseudolysobacter antarcticus</name>
    <dbReference type="NCBI Taxonomy" id="2511995"/>
    <lineage>
        <taxon>Bacteria</taxon>
        <taxon>Pseudomonadati</taxon>
        <taxon>Pseudomonadota</taxon>
        <taxon>Gammaproteobacteria</taxon>
        <taxon>Lysobacterales</taxon>
        <taxon>Rhodanobacteraceae</taxon>
        <taxon>Pseudolysobacter</taxon>
    </lineage>
</organism>
<dbReference type="Proteomes" id="UP000291562">
    <property type="component" value="Chromosome"/>
</dbReference>
<protein>
    <submittedName>
        <fullName evidence="1">DUF721 domain-containing protein</fullName>
    </submittedName>
</protein>
<reference evidence="1 2" key="1">
    <citation type="submission" date="2019-01" db="EMBL/GenBank/DDBJ databases">
        <title>Pseudolysobacter antarctica gen. nov., sp. nov., isolated from Fildes Peninsula, Antarctica.</title>
        <authorList>
            <person name="Wei Z."/>
            <person name="Peng F."/>
        </authorList>
    </citation>
    <scope>NUCLEOTIDE SEQUENCE [LARGE SCALE GENOMIC DNA]</scope>
    <source>
        <strain evidence="1 2">AQ6-296</strain>
    </source>
</reference>
<gene>
    <name evidence="1" type="ORF">ELE36_03805</name>
</gene>
<name>A0A411HGK1_9GAMM</name>
<dbReference type="KEGG" id="xbc:ELE36_03805"/>
<keyword evidence="2" id="KW-1185">Reference proteome</keyword>
<dbReference type="InterPro" id="IPR007922">
    <property type="entry name" value="DciA-like"/>
</dbReference>